<evidence type="ECO:0000313" key="4">
    <source>
        <dbReference type="Proteomes" id="UP000075238"/>
    </source>
</evidence>
<feature type="domain" description="KfrB" evidence="2">
    <location>
        <begin position="286"/>
        <end position="338"/>
    </location>
</feature>
<proteinExistence type="predicted"/>
<reference evidence="3 4" key="1">
    <citation type="submission" date="2016-03" db="EMBL/GenBank/DDBJ databases">
        <title>Complete genome sequence of a novel chlorpyrifos degrading bacterium, Cupriavidus nantongensis sp. X1.</title>
        <authorList>
            <person name="Fang L."/>
        </authorList>
    </citation>
    <scope>NUCLEOTIDE SEQUENCE [LARGE SCALE GENOMIC DNA]</scope>
    <source>
        <strain evidence="3 4">X1</strain>
    </source>
</reference>
<dbReference type="KEGG" id="cnan:A2G96_10010"/>
<dbReference type="InterPro" id="IPR040782">
    <property type="entry name" value="KfrB"/>
</dbReference>
<evidence type="ECO:0000313" key="3">
    <source>
        <dbReference type="EMBL" id="AMR78050.1"/>
    </source>
</evidence>
<dbReference type="OrthoDB" id="7235451at2"/>
<evidence type="ECO:0000259" key="2">
    <source>
        <dbReference type="Pfam" id="PF18790"/>
    </source>
</evidence>
<dbReference type="Proteomes" id="UP000075238">
    <property type="component" value="Chromosome 1"/>
</dbReference>
<gene>
    <name evidence="3" type="ORF">A2G96_10010</name>
</gene>
<evidence type="ECO:0000256" key="1">
    <source>
        <dbReference type="SAM" id="MobiDB-lite"/>
    </source>
</evidence>
<protein>
    <recommendedName>
        <fullName evidence="2">KfrB domain-containing protein</fullName>
    </recommendedName>
</protein>
<dbReference type="Pfam" id="PF18790">
    <property type="entry name" value="KfrB"/>
    <property type="match status" value="1"/>
</dbReference>
<dbReference type="AlphaFoldDB" id="A0A142JIY8"/>
<sequence>MTTVDRSAGTVQFGLFDVELDEVREQLRMREATILRERQARFEANKAKLLADTGAWKGGEFSERIDALLDRLVHAGAPARRMHDAILGGINAAAKGGRLDEHHVAFVEEKARVEVARVSTLGEVIPTKWELQSATDLTAVDPSCTQLPEAIQHAALARLNELGPGLAQLGFKSELEVDTSSPRVAQELASGIREVHTALMLLAVNRYRDAKGYKQAKAERLDNIERFASQVLGIDTKAHPGVKLDLPLTSSGMRQKPARNQAKAAELHESVGDSDTTRQADVSGIYVGKITSLSADRLEQKIGRDPRDVVVHDRATLSGDDVTVGNVVTISYEMGIGRLSNLDLAVEQRGRGR</sequence>
<dbReference type="RefSeq" id="WP_062798874.1">
    <property type="nucleotide sequence ID" value="NZ_CP014844.1"/>
</dbReference>
<feature type="region of interest" description="Disordered" evidence="1">
    <location>
        <begin position="247"/>
        <end position="276"/>
    </location>
</feature>
<name>A0A142JIY8_9BURK</name>
<feature type="compositionally biased region" description="Basic and acidic residues" evidence="1">
    <location>
        <begin position="265"/>
        <end position="276"/>
    </location>
</feature>
<dbReference type="STRING" id="1796606.A2G96_10010"/>
<dbReference type="EMBL" id="CP014844">
    <property type="protein sequence ID" value="AMR78050.1"/>
    <property type="molecule type" value="Genomic_DNA"/>
</dbReference>
<keyword evidence="4" id="KW-1185">Reference proteome</keyword>
<organism evidence="3 4">
    <name type="scientific">Cupriavidus nantongensis</name>
    <dbReference type="NCBI Taxonomy" id="1796606"/>
    <lineage>
        <taxon>Bacteria</taxon>
        <taxon>Pseudomonadati</taxon>
        <taxon>Pseudomonadota</taxon>
        <taxon>Betaproteobacteria</taxon>
        <taxon>Burkholderiales</taxon>
        <taxon>Burkholderiaceae</taxon>
        <taxon>Cupriavidus</taxon>
    </lineage>
</organism>
<accession>A0A142JIY8</accession>